<keyword evidence="2" id="KW-0812">Transmembrane</keyword>
<evidence type="ECO:0000313" key="3">
    <source>
        <dbReference type="Proteomes" id="UP000046393"/>
    </source>
</evidence>
<keyword evidence="2" id="KW-1133">Transmembrane helix</keyword>
<feature type="coiled-coil region" evidence="1">
    <location>
        <begin position="47"/>
        <end position="95"/>
    </location>
</feature>
<protein>
    <submittedName>
        <fullName evidence="4">Coiled-coil domain-containing protein 51</fullName>
    </submittedName>
</protein>
<name>A0A0N5AS41_9BILA</name>
<feature type="transmembrane region" description="Helical" evidence="2">
    <location>
        <begin position="309"/>
        <end position="331"/>
    </location>
</feature>
<proteinExistence type="predicted"/>
<dbReference type="AlphaFoldDB" id="A0A0N5AS41"/>
<organism evidence="3 4">
    <name type="scientific">Syphacia muris</name>
    <dbReference type="NCBI Taxonomy" id="451379"/>
    <lineage>
        <taxon>Eukaryota</taxon>
        <taxon>Metazoa</taxon>
        <taxon>Ecdysozoa</taxon>
        <taxon>Nematoda</taxon>
        <taxon>Chromadorea</taxon>
        <taxon>Rhabditida</taxon>
        <taxon>Spirurina</taxon>
        <taxon>Oxyuridomorpha</taxon>
        <taxon>Oxyuroidea</taxon>
        <taxon>Oxyuridae</taxon>
        <taxon>Syphacia</taxon>
    </lineage>
</organism>
<evidence type="ECO:0000313" key="4">
    <source>
        <dbReference type="WBParaSite" id="SMUV_0000759101-mRNA-1"/>
    </source>
</evidence>
<keyword evidence="3" id="KW-1185">Reference proteome</keyword>
<dbReference type="STRING" id="451379.A0A0N5AS41"/>
<keyword evidence="1" id="KW-0175">Coiled coil</keyword>
<dbReference type="PANTHER" id="PTHR28624:SF1">
    <property type="entry name" value="MITOCHONDRIAL POTASSIUM CHANNEL"/>
    <property type="match status" value="1"/>
</dbReference>
<dbReference type="InterPro" id="IPR037660">
    <property type="entry name" value="CCDC51"/>
</dbReference>
<dbReference type="Proteomes" id="UP000046393">
    <property type="component" value="Unplaced"/>
</dbReference>
<evidence type="ECO:0000256" key="1">
    <source>
        <dbReference type="SAM" id="Coils"/>
    </source>
</evidence>
<feature type="transmembrane region" description="Helical" evidence="2">
    <location>
        <begin position="154"/>
        <end position="175"/>
    </location>
</feature>
<reference evidence="4" key="1">
    <citation type="submission" date="2017-02" db="UniProtKB">
        <authorList>
            <consortium name="WormBaseParasite"/>
        </authorList>
    </citation>
    <scope>IDENTIFICATION</scope>
</reference>
<dbReference type="WBParaSite" id="SMUV_0000759101-mRNA-1">
    <property type="protein sequence ID" value="SMUV_0000759101-mRNA-1"/>
    <property type="gene ID" value="SMUV_0000759101"/>
</dbReference>
<accession>A0A0N5AS41</accession>
<keyword evidence="2" id="KW-0472">Membrane</keyword>
<evidence type="ECO:0000256" key="2">
    <source>
        <dbReference type="SAM" id="Phobius"/>
    </source>
</evidence>
<sequence>MNIRLSMNRFSTWHRLSSPNVGLYFLPKERLKEVVQRWEDFFGLTAVRIAQEQVIQCEKRLNEAQKNRRQKQAELKKLQNHLKDLHSELDRTSRGDDRFLQLLTEEHAAIKKERILLEEFEEAETFERDTFQALSSCVRSSHEKERERVEKNKYLSLWATVTGAVFGVIGTTLASELRMRRLKDMIPTAAQVTPVLQQVRELVEKQHAQVVTFINDLRDIMDAKDQPEHVSDLKLRLNGSEDCSVEKLTSSIEEQSKILTREMDEVKKLIALDRCKDLDPKDVVYVGTGMKSLLGETEKKLESKMKLQTLLNVVCMYAVAVITVPIIITLVRGN</sequence>
<dbReference type="PANTHER" id="PTHR28624">
    <property type="entry name" value="COILED-COIL DOMAIN-CONTAINING PROTEIN 51"/>
    <property type="match status" value="1"/>
</dbReference>